<keyword evidence="2" id="KW-1185">Reference proteome</keyword>
<gene>
    <name evidence="1" type="ORF">Phpb_02344</name>
</gene>
<comment type="caution">
    <text evidence="1">The sequence shown here is derived from an EMBL/GenBank/DDBJ whole genome shotgun (WGS) entry which is preliminary data.</text>
</comment>
<dbReference type="Proteomes" id="UP000092665">
    <property type="component" value="Unassembled WGS sequence"/>
</dbReference>
<accession>A0A1B8YHT0</accession>
<organism evidence="1 2">
    <name type="scientific">Photorhabdus namnaonensis</name>
    <dbReference type="NCBI Taxonomy" id="1851568"/>
    <lineage>
        <taxon>Bacteria</taxon>
        <taxon>Pseudomonadati</taxon>
        <taxon>Pseudomonadota</taxon>
        <taxon>Gammaproteobacteria</taxon>
        <taxon>Enterobacterales</taxon>
        <taxon>Morganellaceae</taxon>
        <taxon>Photorhabdus</taxon>
    </lineage>
</organism>
<sequence length="40" mass="4203">MKFTVTVIGAARKELAKSAVNPRPMRAVISGEKPAGLSGY</sequence>
<dbReference type="RefSeq" id="WP_267483675.1">
    <property type="nucleotide sequence ID" value="NZ_CAWMQN010000063.1"/>
</dbReference>
<evidence type="ECO:0000313" key="1">
    <source>
        <dbReference type="EMBL" id="OCA54702.1"/>
    </source>
</evidence>
<protein>
    <submittedName>
        <fullName evidence="1">Uncharacterized protein</fullName>
    </submittedName>
</protein>
<dbReference type="EMBL" id="LOIC01000063">
    <property type="protein sequence ID" value="OCA54702.1"/>
    <property type="molecule type" value="Genomic_DNA"/>
</dbReference>
<dbReference type="AlphaFoldDB" id="A0A1B8YHT0"/>
<name>A0A1B8YHT0_9GAMM</name>
<evidence type="ECO:0000313" key="2">
    <source>
        <dbReference type="Proteomes" id="UP000092665"/>
    </source>
</evidence>
<reference evidence="2" key="1">
    <citation type="submission" date="2015-11" db="EMBL/GenBank/DDBJ databases">
        <authorList>
            <person name="Tobias N.J."/>
            <person name="Mishra B."/>
            <person name="Gupta D.K."/>
            <person name="Thines M."/>
            <person name="Stinear T.P."/>
            <person name="Bode H.B."/>
        </authorList>
    </citation>
    <scope>NUCLEOTIDE SEQUENCE [LARGE SCALE GENOMIC DNA]</scope>
    <source>
        <strain evidence="2">PB45.5</strain>
    </source>
</reference>
<proteinExistence type="predicted"/>